<gene>
    <name evidence="3" type="ORF">M9R32_08830</name>
</gene>
<organism evidence="3 4">
    <name type="scientific">Paenisporosarcina quisquiliarum</name>
    <dbReference type="NCBI Taxonomy" id="365346"/>
    <lineage>
        <taxon>Bacteria</taxon>
        <taxon>Bacillati</taxon>
        <taxon>Bacillota</taxon>
        <taxon>Bacilli</taxon>
        <taxon>Bacillales</taxon>
        <taxon>Caryophanaceae</taxon>
        <taxon>Paenisporosarcina</taxon>
    </lineage>
</organism>
<evidence type="ECO:0000259" key="2">
    <source>
        <dbReference type="Pfam" id="PF03816"/>
    </source>
</evidence>
<protein>
    <submittedName>
        <fullName evidence="3">LCP family protein</fullName>
    </submittedName>
</protein>
<reference evidence="3" key="1">
    <citation type="submission" date="2022-05" db="EMBL/GenBank/DDBJ databases">
        <authorList>
            <person name="Colautti A."/>
            <person name="Iacumin L."/>
        </authorList>
    </citation>
    <scope>NUCLEOTIDE SEQUENCE</scope>
    <source>
        <strain evidence="3">SK 55</strain>
    </source>
</reference>
<proteinExistence type="inferred from homology"/>
<dbReference type="Proteomes" id="UP001152173">
    <property type="component" value="Unassembled WGS sequence"/>
</dbReference>
<dbReference type="InterPro" id="IPR050922">
    <property type="entry name" value="LytR/CpsA/Psr_CW_biosynth"/>
</dbReference>
<dbReference type="InterPro" id="IPR004474">
    <property type="entry name" value="LytR_CpsA_psr"/>
</dbReference>
<evidence type="ECO:0000313" key="4">
    <source>
        <dbReference type="Proteomes" id="UP001152173"/>
    </source>
</evidence>
<dbReference type="EMBL" id="JAMKBJ010000006">
    <property type="protein sequence ID" value="MCZ8537282.1"/>
    <property type="molecule type" value="Genomic_DNA"/>
</dbReference>
<dbReference type="Gene3D" id="3.40.630.190">
    <property type="entry name" value="LCP protein"/>
    <property type="match status" value="1"/>
</dbReference>
<dbReference type="PANTHER" id="PTHR33392">
    <property type="entry name" value="POLYISOPRENYL-TEICHOIC ACID--PEPTIDOGLYCAN TEICHOIC ACID TRANSFERASE TAGU"/>
    <property type="match status" value="1"/>
</dbReference>
<evidence type="ECO:0000313" key="3">
    <source>
        <dbReference type="EMBL" id="MCZ8537282.1"/>
    </source>
</evidence>
<dbReference type="NCBIfam" id="TIGR00350">
    <property type="entry name" value="lytR_cpsA_psr"/>
    <property type="match status" value="1"/>
</dbReference>
<dbReference type="Pfam" id="PF03816">
    <property type="entry name" value="LytR_cpsA_psr"/>
    <property type="match status" value="1"/>
</dbReference>
<evidence type="ECO:0000256" key="1">
    <source>
        <dbReference type="ARBA" id="ARBA00006068"/>
    </source>
</evidence>
<dbReference type="AlphaFoldDB" id="A0A9X3LGH4"/>
<accession>A0A9X3LGH4</accession>
<comment type="similarity">
    <text evidence="1">Belongs to the LytR/CpsA/Psr (LCP) family.</text>
</comment>
<sequence length="300" mass="34069">MKWLWIAAILGFLLILGSYYVLNIYLSLTSTLEEIHSPVERPVSEMREVEIELKEKVPFAVLVLGIDEREGDKGRSDTIIVMTVNPNEKSTKMVSIPRDTYTEIIGKGSKDKINHAYAFGGIDMSMATVEELLDIPIDYVVLVNMEGFEDIVDAVGGVTVNNTLEFSVDHFKYPLGDIKLNGEEALSFVRMRYDDPNGDFGRQNRQKQIIEGVLKKGASVKSLMNYRDIFNALGSNIQTNMTFDEMVNVQKNYRDALEKVEQLYFEEGTGSNTNGVWYYHMDETELAEKQAVLKEHLQLK</sequence>
<dbReference type="RefSeq" id="WP_269926467.1">
    <property type="nucleotide sequence ID" value="NZ_JAMKBJ010000006.1"/>
</dbReference>
<comment type="caution">
    <text evidence="3">The sequence shown here is derived from an EMBL/GenBank/DDBJ whole genome shotgun (WGS) entry which is preliminary data.</text>
</comment>
<dbReference type="PANTHER" id="PTHR33392:SF6">
    <property type="entry name" value="POLYISOPRENYL-TEICHOIC ACID--PEPTIDOGLYCAN TEICHOIC ACID TRANSFERASE TAGU"/>
    <property type="match status" value="1"/>
</dbReference>
<feature type="domain" description="Cell envelope-related transcriptional attenuator" evidence="2">
    <location>
        <begin position="75"/>
        <end position="217"/>
    </location>
</feature>
<keyword evidence="4" id="KW-1185">Reference proteome</keyword>
<name>A0A9X3LGH4_9BACL</name>